<dbReference type="STRING" id="7167.A0A182F3S9"/>
<dbReference type="InterPro" id="IPR013763">
    <property type="entry name" value="Cyclin-like_dom"/>
</dbReference>
<comment type="similarity">
    <text evidence="4">Belongs to the cyclin family.</text>
</comment>
<evidence type="ECO:0000313" key="9">
    <source>
        <dbReference type="Proteomes" id="UP000069272"/>
    </source>
</evidence>
<reference evidence="8 9" key="1">
    <citation type="journal article" date="2017" name="G3 (Bethesda)">
        <title>The Physical Genome Mapping of Anopheles albimanus Corrected Scaffold Misassemblies and Identified Interarm Rearrangements in Genus Anopheles.</title>
        <authorList>
            <person name="Artemov G.N."/>
            <person name="Peery A.N."/>
            <person name="Jiang X."/>
            <person name="Tu Z."/>
            <person name="Stegniy V.N."/>
            <person name="Sharakhova M.V."/>
            <person name="Sharakhov I.V."/>
        </authorList>
    </citation>
    <scope>NUCLEOTIDE SEQUENCE [LARGE SCALE GENOMIC DNA]</scope>
    <source>
        <strain evidence="8 9">ALBI9_A</strain>
    </source>
</reference>
<dbReference type="GO" id="GO:0005634">
    <property type="term" value="C:nucleus"/>
    <property type="evidence" value="ECO:0007669"/>
    <property type="project" value="UniProtKB-ARBA"/>
</dbReference>
<dbReference type="CDD" id="cd20519">
    <property type="entry name" value="CYCLIN_CCNE_rpt1"/>
    <property type="match status" value="1"/>
</dbReference>
<evidence type="ECO:0000256" key="1">
    <source>
        <dbReference type="ARBA" id="ARBA00022618"/>
    </source>
</evidence>
<dbReference type="InterPro" id="IPR039361">
    <property type="entry name" value="Cyclin"/>
</dbReference>
<proteinExistence type="inferred from homology"/>
<name>A0A182F3S9_ANOAL</name>
<feature type="compositionally biased region" description="Low complexity" evidence="5">
    <location>
        <begin position="59"/>
        <end position="85"/>
    </location>
</feature>
<dbReference type="InterPro" id="IPR036915">
    <property type="entry name" value="Cyclin-like_sf"/>
</dbReference>
<dbReference type="VEuPathDB" id="VectorBase:AALB001119"/>
<dbReference type="CDD" id="cd20520">
    <property type="entry name" value="CYCLIN_CCNE_rpt2"/>
    <property type="match status" value="1"/>
</dbReference>
<evidence type="ECO:0000259" key="7">
    <source>
        <dbReference type="SMART" id="SM01332"/>
    </source>
</evidence>
<reference evidence="8" key="2">
    <citation type="submission" date="2022-08" db="UniProtKB">
        <authorList>
            <consortium name="EnsemblMetazoa"/>
        </authorList>
    </citation>
    <scope>IDENTIFICATION</scope>
    <source>
        <strain evidence="8">STECLA/ALBI9_A</strain>
    </source>
</reference>
<evidence type="ECO:0000259" key="6">
    <source>
        <dbReference type="SMART" id="SM00385"/>
    </source>
</evidence>
<dbReference type="Gene3D" id="1.10.472.10">
    <property type="entry name" value="Cyclin-like"/>
    <property type="match status" value="1"/>
</dbReference>
<dbReference type="GO" id="GO:0000278">
    <property type="term" value="P:mitotic cell cycle"/>
    <property type="evidence" value="ECO:0007669"/>
    <property type="project" value="UniProtKB-ARBA"/>
</dbReference>
<dbReference type="VEuPathDB" id="VectorBase:AALB20_034566"/>
<dbReference type="Proteomes" id="UP000069272">
    <property type="component" value="Chromosome 2L"/>
</dbReference>
<dbReference type="AlphaFoldDB" id="A0A182F3S9"/>
<evidence type="ECO:0000256" key="4">
    <source>
        <dbReference type="RuleBase" id="RU000383"/>
    </source>
</evidence>
<dbReference type="InterPro" id="IPR048258">
    <property type="entry name" value="Cyclins_cyclin-box"/>
</dbReference>
<feature type="domain" description="Cyclin C-terminal" evidence="7">
    <location>
        <begin position="357"/>
        <end position="549"/>
    </location>
</feature>
<accession>A0A182F3S9</accession>
<keyword evidence="2 4" id="KW-0195">Cyclin</keyword>
<feature type="compositionally biased region" description="Polar residues" evidence="5">
    <location>
        <begin position="414"/>
        <end position="440"/>
    </location>
</feature>
<dbReference type="SMART" id="SM00385">
    <property type="entry name" value="CYCLIN"/>
    <property type="match status" value="1"/>
</dbReference>
<keyword evidence="1" id="KW-0132">Cell division</keyword>
<dbReference type="Pfam" id="PF00134">
    <property type="entry name" value="Cyclin_N"/>
    <property type="match status" value="1"/>
</dbReference>
<feature type="region of interest" description="Disordered" evidence="5">
    <location>
        <begin position="1"/>
        <end position="90"/>
    </location>
</feature>
<dbReference type="FunFam" id="1.10.472.10:FF:000001">
    <property type="entry name" value="G2/mitotic-specific cyclin"/>
    <property type="match status" value="1"/>
</dbReference>
<dbReference type="InterPro" id="IPR006671">
    <property type="entry name" value="Cyclin_N"/>
</dbReference>
<feature type="compositionally biased region" description="Basic and acidic residues" evidence="5">
    <location>
        <begin position="32"/>
        <end position="41"/>
    </location>
</feature>
<feature type="region of interest" description="Disordered" evidence="5">
    <location>
        <begin position="394"/>
        <end position="440"/>
    </location>
</feature>
<evidence type="ECO:0000256" key="5">
    <source>
        <dbReference type="SAM" id="MobiDB-lite"/>
    </source>
</evidence>
<evidence type="ECO:0000256" key="2">
    <source>
        <dbReference type="ARBA" id="ARBA00023127"/>
    </source>
</evidence>
<dbReference type="Pfam" id="PF02984">
    <property type="entry name" value="Cyclin_C"/>
    <property type="match status" value="1"/>
</dbReference>
<evidence type="ECO:0000313" key="8">
    <source>
        <dbReference type="EnsemblMetazoa" id="AALB001119-PA"/>
    </source>
</evidence>
<dbReference type="SUPFAM" id="SSF47954">
    <property type="entry name" value="Cyclin-like"/>
    <property type="match status" value="2"/>
</dbReference>
<dbReference type="EnsemblMetazoa" id="AALB001119-RA">
    <property type="protein sequence ID" value="AALB001119-PA"/>
    <property type="gene ID" value="AALB001119"/>
</dbReference>
<dbReference type="PROSITE" id="PS00292">
    <property type="entry name" value="CYCLINS"/>
    <property type="match status" value="1"/>
</dbReference>
<evidence type="ECO:0000256" key="3">
    <source>
        <dbReference type="ARBA" id="ARBA00023306"/>
    </source>
</evidence>
<feature type="region of interest" description="Disordered" evidence="5">
    <location>
        <begin position="598"/>
        <end position="623"/>
    </location>
</feature>
<dbReference type="GO" id="GO:0051301">
    <property type="term" value="P:cell division"/>
    <property type="evidence" value="ECO:0007669"/>
    <property type="project" value="UniProtKB-KW"/>
</dbReference>
<feature type="compositionally biased region" description="Polar residues" evidence="5">
    <location>
        <begin position="1"/>
        <end position="25"/>
    </location>
</feature>
<keyword evidence="9" id="KW-1185">Reference proteome</keyword>
<organism evidence="8 9">
    <name type="scientific">Anopheles albimanus</name>
    <name type="common">New world malaria mosquito</name>
    <dbReference type="NCBI Taxonomy" id="7167"/>
    <lineage>
        <taxon>Eukaryota</taxon>
        <taxon>Metazoa</taxon>
        <taxon>Ecdysozoa</taxon>
        <taxon>Arthropoda</taxon>
        <taxon>Hexapoda</taxon>
        <taxon>Insecta</taxon>
        <taxon>Pterygota</taxon>
        <taxon>Neoptera</taxon>
        <taxon>Endopterygota</taxon>
        <taxon>Diptera</taxon>
        <taxon>Nematocera</taxon>
        <taxon>Culicoidea</taxon>
        <taxon>Culicidae</taxon>
        <taxon>Anophelinae</taxon>
        <taxon>Anopheles</taxon>
    </lineage>
</organism>
<keyword evidence="3" id="KW-0131">Cell cycle</keyword>
<dbReference type="InterPro" id="IPR004367">
    <property type="entry name" value="Cyclin_C-dom"/>
</dbReference>
<dbReference type="PANTHER" id="PTHR10177">
    <property type="entry name" value="CYCLINS"/>
    <property type="match status" value="1"/>
</dbReference>
<feature type="domain" description="Cyclin-like" evidence="6">
    <location>
        <begin position="263"/>
        <end position="348"/>
    </location>
</feature>
<protein>
    <submittedName>
        <fullName evidence="8">Cyclin N-terminal domain-containing protein</fullName>
    </submittedName>
</protein>
<dbReference type="SMART" id="SM01332">
    <property type="entry name" value="Cyclin_C"/>
    <property type="match status" value="1"/>
</dbReference>
<sequence>MDSRNGSNYGSKVSSTEARRTQPNRNGRKRKITSEDAKDSEGLQPSAKRSTVRARRSPHVASSAPSSVLPTSANSSTATASSSSTEQPSMPVLAVATTSGSSSSNGAMASNFVQDFTSDTQSSSECFSSTTEFDLYQLVSPASVSNGGVLSPLCEAATLVGSDAPSWLPKGVDSDCLPHHRLTAKAAADNPAASKAALVSSSCYLTPSYKQRSCPLPSLSWVDSTEMWKLMCRKDDLSWLDREPNMFDNHPGIVPRMRAILVDWLSEVCEVYKMHRETYYLAVDYIDRFLSRKKEQKKTHLQLLGITALFVAAKVEEIYPPKIGEFAYVTDGACTEEDILDEELVLLSVLDWNINPVTVIGWLGMYMQVNVTAREPENQLRYVRAGTGTTGATTQIAKKVPPPSATRDAENDENQTNNWSSVPCTPNKHSATQGGRNTSASKTDDAFVYPQFSGMEFAHTAQLIDLCVLDLGFANFKYSVIAAAAISHTFDRKTATFVSGLNWEEIAPCAKWMESFFVVISEQNAQCPLTFLESNEQLKYSHGLSHVCPNLVGDSSHIIQTHTTSMNMLELVAIKMEEIESSERMVKQEASPAPIGITLEDGILTPPASNRKSLETVSGPYHHPLQPSTLQQESQLHPVPGHGVIVQQIVLK</sequence>